<dbReference type="Pfam" id="PF13430">
    <property type="entry name" value="DUF4112"/>
    <property type="match status" value="1"/>
</dbReference>
<keyword evidence="3" id="KW-1185">Reference proteome</keyword>
<keyword evidence="1" id="KW-0472">Membrane</keyword>
<dbReference type="HOGENOM" id="CLU_116315_0_0_3"/>
<proteinExistence type="predicted"/>
<dbReference type="Proteomes" id="UP000000268">
    <property type="component" value="Chromosome"/>
</dbReference>
<feature type="transmembrane region" description="Helical" evidence="1">
    <location>
        <begin position="135"/>
        <end position="159"/>
    </location>
</feature>
<keyword evidence="1" id="KW-0812">Transmembrane</keyword>
<organism evidence="2 3">
    <name type="scientific">Acaryochloris marina (strain MBIC 11017)</name>
    <dbReference type="NCBI Taxonomy" id="329726"/>
    <lineage>
        <taxon>Bacteria</taxon>
        <taxon>Bacillati</taxon>
        <taxon>Cyanobacteriota</taxon>
        <taxon>Cyanophyceae</taxon>
        <taxon>Acaryochloridales</taxon>
        <taxon>Acaryochloridaceae</taxon>
        <taxon>Acaryochloris</taxon>
    </lineage>
</organism>
<dbReference type="eggNOG" id="ENOG5032RYR">
    <property type="taxonomic scope" value="Bacteria"/>
</dbReference>
<dbReference type="RefSeq" id="WP_012165254.1">
    <property type="nucleotide sequence ID" value="NC_009925.1"/>
</dbReference>
<dbReference type="InterPro" id="IPR025187">
    <property type="entry name" value="DUF4112"/>
</dbReference>
<evidence type="ECO:0008006" key="4">
    <source>
        <dbReference type="Google" id="ProtNLM"/>
    </source>
</evidence>
<reference evidence="2 3" key="1">
    <citation type="journal article" date="2008" name="Proc. Natl. Acad. Sci. U.S.A.">
        <title>Niche adaptation and genome expansion in the chlorophyll d-producing cyanobacterium Acaryochloris marina.</title>
        <authorList>
            <person name="Swingley W.D."/>
            <person name="Chen M."/>
            <person name="Cheung P.C."/>
            <person name="Conrad A.L."/>
            <person name="Dejesa L.C."/>
            <person name="Hao J."/>
            <person name="Honchak B.M."/>
            <person name="Karbach L.E."/>
            <person name="Kurdoglu A."/>
            <person name="Lahiri S."/>
            <person name="Mastrian S.D."/>
            <person name="Miyashita H."/>
            <person name="Page L."/>
            <person name="Ramakrishna P."/>
            <person name="Satoh S."/>
            <person name="Sattley W.M."/>
            <person name="Shimada Y."/>
            <person name="Taylor H.L."/>
            <person name="Tomo T."/>
            <person name="Tsuchiya T."/>
            <person name="Wang Z.T."/>
            <person name="Raymond J."/>
            <person name="Mimuro M."/>
            <person name="Blankenship R.E."/>
            <person name="Touchman J.W."/>
        </authorList>
    </citation>
    <scope>NUCLEOTIDE SEQUENCE [LARGE SCALE GENOMIC DNA]</scope>
    <source>
        <strain evidence="3">MBIC 11017</strain>
    </source>
</reference>
<evidence type="ECO:0000313" key="2">
    <source>
        <dbReference type="EMBL" id="ABW29983.1"/>
    </source>
</evidence>
<dbReference type="STRING" id="329726.AM1_5017"/>
<dbReference type="KEGG" id="amr:AM1_5017"/>
<dbReference type="AlphaFoldDB" id="B0C5X1"/>
<sequence length="165" mass="17585">MSESKSLNSASQPMADKVQRLHRLAFLLDNSISIPGTKLRFGLDPILGLLGIAGGSGDVVGGAVGAYIVYQAAQMGIPKDVVWQMVVNILLDSLVGIVPGIGDFLDFTWKANTRNMALVDQHLTVSSPPKKGNPLFVLGITLLTVLIVLGCAFLTLLLIKTIFQL</sequence>
<evidence type="ECO:0000313" key="3">
    <source>
        <dbReference type="Proteomes" id="UP000000268"/>
    </source>
</evidence>
<feature type="transmembrane region" description="Helical" evidence="1">
    <location>
        <begin position="46"/>
        <end position="69"/>
    </location>
</feature>
<name>B0C5X1_ACAM1</name>
<protein>
    <recommendedName>
        <fullName evidence="4">DUF4112 domain-containing protein</fullName>
    </recommendedName>
</protein>
<accession>B0C5X1</accession>
<dbReference type="EMBL" id="CP000828">
    <property type="protein sequence ID" value="ABW29983.1"/>
    <property type="molecule type" value="Genomic_DNA"/>
</dbReference>
<keyword evidence="1" id="KW-1133">Transmembrane helix</keyword>
<feature type="transmembrane region" description="Helical" evidence="1">
    <location>
        <begin position="81"/>
        <end position="102"/>
    </location>
</feature>
<dbReference type="PANTHER" id="PTHR35519">
    <property type="entry name" value="MEMBRANE PROTEINS"/>
    <property type="match status" value="1"/>
</dbReference>
<dbReference type="PANTHER" id="PTHR35519:SF2">
    <property type="entry name" value="PH DOMAIN PROTEIN"/>
    <property type="match status" value="1"/>
</dbReference>
<evidence type="ECO:0000256" key="1">
    <source>
        <dbReference type="SAM" id="Phobius"/>
    </source>
</evidence>
<gene>
    <name evidence="2" type="ordered locus">AM1_5017</name>
</gene>